<gene>
    <name evidence="1" type="ORF">PN645_01090</name>
</gene>
<comment type="caution">
    <text evidence="1">The sequence shown here is derived from an EMBL/GenBank/DDBJ whole genome shotgun (WGS) entry which is preliminary data.</text>
</comment>
<dbReference type="Gene3D" id="2.60.40.2030">
    <property type="match status" value="1"/>
</dbReference>
<name>A0AAW6FEF9_9BACT</name>
<protein>
    <submittedName>
        <fullName evidence="1">DUF4843 domain-containing protein</fullName>
    </submittedName>
</protein>
<dbReference type="Pfam" id="PF16132">
    <property type="entry name" value="DUF4843"/>
    <property type="match status" value="1"/>
</dbReference>
<dbReference type="RefSeq" id="WP_272054247.1">
    <property type="nucleotide sequence ID" value="NZ_JAQMRB010000002.1"/>
</dbReference>
<reference evidence="1" key="1">
    <citation type="submission" date="2023-01" db="EMBL/GenBank/DDBJ databases">
        <title>Human gut microbiome strain richness.</title>
        <authorList>
            <person name="Chen-Liaw A."/>
        </authorList>
    </citation>
    <scope>NUCLEOTIDE SEQUENCE</scope>
    <source>
        <strain evidence="1">RTP21484st1_B7_RTP21484_190118</strain>
    </source>
</reference>
<dbReference type="InterPro" id="IPR038081">
    <property type="entry name" value="CalX-like_sf"/>
</dbReference>
<evidence type="ECO:0000313" key="2">
    <source>
        <dbReference type="Proteomes" id="UP001212263"/>
    </source>
</evidence>
<dbReference type="InterPro" id="IPR032299">
    <property type="entry name" value="DUF4843"/>
</dbReference>
<evidence type="ECO:0000313" key="1">
    <source>
        <dbReference type="EMBL" id="MDB9221597.1"/>
    </source>
</evidence>
<dbReference type="PROSITE" id="PS51257">
    <property type="entry name" value="PROKAR_LIPOPROTEIN"/>
    <property type="match status" value="1"/>
</dbReference>
<dbReference type="AlphaFoldDB" id="A0AAW6FEF9"/>
<accession>A0AAW6FEF9</accession>
<dbReference type="Proteomes" id="UP001212263">
    <property type="component" value="Unassembled WGS sequence"/>
</dbReference>
<proteinExistence type="predicted"/>
<dbReference type="SUPFAM" id="SSF141072">
    <property type="entry name" value="CalX-like"/>
    <property type="match status" value="1"/>
</dbReference>
<dbReference type="EMBL" id="JAQMRD010000001">
    <property type="protein sequence ID" value="MDB9221597.1"/>
    <property type="molecule type" value="Genomic_DNA"/>
</dbReference>
<sequence length="236" mass="27221">MKKICYIMVGLLIGLAACQENDKTGFDNDGTVYFQVNQNSWKDMSDSIVYSFAGKDGDTQTVNLQVNLLGNTVDYERHVRLAVNAEKTTAQEGLHYAALEKEYILPAGAFSLNIPVVLYNKDLRLEKEAFQLALDLQPSEDLGLGLTARTAVRIIVSNVLTRPYYWDEYMDYVFGTYSRVKHEHIIHEIGMDFPPTEDEFYDNYQAWDAYAKYMDNYFYENYPIYDEDGIAIEPWK</sequence>
<organism evidence="1 2">
    <name type="scientific">Odoribacter splanchnicus</name>
    <dbReference type="NCBI Taxonomy" id="28118"/>
    <lineage>
        <taxon>Bacteria</taxon>
        <taxon>Pseudomonadati</taxon>
        <taxon>Bacteroidota</taxon>
        <taxon>Bacteroidia</taxon>
        <taxon>Bacteroidales</taxon>
        <taxon>Odoribacteraceae</taxon>
        <taxon>Odoribacter</taxon>
    </lineage>
</organism>